<dbReference type="InterPro" id="IPR000719">
    <property type="entry name" value="Prot_kinase_dom"/>
</dbReference>
<evidence type="ECO:0000256" key="2">
    <source>
        <dbReference type="ARBA" id="ARBA00022679"/>
    </source>
</evidence>
<dbReference type="InterPro" id="IPR017441">
    <property type="entry name" value="Protein_kinase_ATP_BS"/>
</dbReference>
<evidence type="ECO:0000256" key="4">
    <source>
        <dbReference type="ARBA" id="ARBA00022777"/>
    </source>
</evidence>
<dbReference type="GO" id="GO:0005524">
    <property type="term" value="F:ATP binding"/>
    <property type="evidence" value="ECO:0007669"/>
    <property type="project" value="UniProtKB-UniRule"/>
</dbReference>
<feature type="region of interest" description="Disordered" evidence="8">
    <location>
        <begin position="279"/>
        <end position="308"/>
    </location>
</feature>
<keyword evidence="1 7" id="KW-0723">Serine/threonine-protein kinase</keyword>
<dbReference type="SUPFAM" id="SSF56112">
    <property type="entry name" value="Protein kinase-like (PK-like)"/>
    <property type="match status" value="1"/>
</dbReference>
<keyword evidence="3 6" id="KW-0547">Nucleotide-binding</keyword>
<dbReference type="PROSITE" id="PS00107">
    <property type="entry name" value="PROTEIN_KINASE_ATP"/>
    <property type="match status" value="1"/>
</dbReference>
<dbReference type="PROSITE" id="PS00108">
    <property type="entry name" value="PROTEIN_KINASE_ST"/>
    <property type="match status" value="1"/>
</dbReference>
<dbReference type="InterPro" id="IPR011009">
    <property type="entry name" value="Kinase-like_dom_sf"/>
</dbReference>
<evidence type="ECO:0000313" key="10">
    <source>
        <dbReference type="EMBL" id="NDV34066.1"/>
    </source>
</evidence>
<evidence type="ECO:0000256" key="6">
    <source>
        <dbReference type="PROSITE-ProRule" id="PRU10141"/>
    </source>
</evidence>
<dbReference type="PANTHER" id="PTHR24347">
    <property type="entry name" value="SERINE/THREONINE-PROTEIN KINASE"/>
    <property type="match status" value="1"/>
</dbReference>
<dbReference type="FunFam" id="1.10.510.10:FF:000026">
    <property type="entry name" value="Calcium/calmodulin-dependent protein kinase type 1"/>
    <property type="match status" value="1"/>
</dbReference>
<dbReference type="Pfam" id="PF00069">
    <property type="entry name" value="Pkinase"/>
    <property type="match status" value="1"/>
</dbReference>
<keyword evidence="5 6" id="KW-0067">ATP-binding</keyword>
<evidence type="ECO:0000256" key="8">
    <source>
        <dbReference type="SAM" id="MobiDB-lite"/>
    </source>
</evidence>
<dbReference type="FunFam" id="3.30.200.20:FF:000315">
    <property type="entry name" value="Calcium-dependent protein kinase 3"/>
    <property type="match status" value="1"/>
</dbReference>
<reference evidence="10" key="1">
    <citation type="journal article" date="2020" name="J. Eukaryot. Microbiol.">
        <title>De novo Sequencing, Assembly and Annotation of the Transcriptome for the Free-Living Testate Amoeba Arcella intermedia.</title>
        <authorList>
            <person name="Ribeiro G.M."/>
            <person name="Porfirio-Sousa A.L."/>
            <person name="Maurer-Alcala X.X."/>
            <person name="Katz L.A."/>
            <person name="Lahr D.J.G."/>
        </authorList>
    </citation>
    <scope>NUCLEOTIDE SEQUENCE</scope>
</reference>
<sequence length="308" mass="35470">MVHDPDEDINKYYEITERTLGQGTFSKVKEGIDRESKQKVAIKIVYKEHVSAKPDMLRNEVEILLKIDHPNVIKLIDLFDTEQRLYLVMELVTGGELFDKIVEREQYSEADAKEVMRQLFDAIEYIHSQDVVHRDLKPENLLLEDESTSTRVKLSDFGLSRIFDDSSMNTACGTPGYVAPEILRAQGYNSSVDMWSAGVIMYILLCGYPPFYNENDAKLFESIMSAAYHFHSPFWDNISKEAKDLIRALLVVDPAKRLTATQAKEAEWFKIAGNTQTKPLPSQLREKLEQHNKDRKSYIELKQEKKGN</sequence>
<dbReference type="PIRSF" id="PIRSF000654">
    <property type="entry name" value="Integrin-linked_kinase"/>
    <property type="match status" value="1"/>
</dbReference>
<feature type="domain" description="Protein kinase" evidence="9">
    <location>
        <begin position="14"/>
        <end position="269"/>
    </location>
</feature>
<dbReference type="PROSITE" id="PS50011">
    <property type="entry name" value="PROTEIN_KINASE_DOM"/>
    <property type="match status" value="1"/>
</dbReference>
<evidence type="ECO:0000256" key="5">
    <source>
        <dbReference type="ARBA" id="ARBA00022840"/>
    </source>
</evidence>
<organism evidence="10">
    <name type="scientific">Arcella intermedia</name>
    <dbReference type="NCBI Taxonomy" id="1963864"/>
    <lineage>
        <taxon>Eukaryota</taxon>
        <taxon>Amoebozoa</taxon>
        <taxon>Tubulinea</taxon>
        <taxon>Elardia</taxon>
        <taxon>Arcellinida</taxon>
        <taxon>Sphaerothecina</taxon>
        <taxon>Arcellidae</taxon>
        <taxon>Arcella</taxon>
    </lineage>
</organism>
<dbReference type="Gene3D" id="1.10.510.10">
    <property type="entry name" value="Transferase(Phosphotransferase) domain 1"/>
    <property type="match status" value="1"/>
</dbReference>
<accession>A0A6B2LAP7</accession>
<evidence type="ECO:0000256" key="7">
    <source>
        <dbReference type="RuleBase" id="RU000304"/>
    </source>
</evidence>
<comment type="similarity">
    <text evidence="7">Belongs to the protein kinase superfamily.</text>
</comment>
<evidence type="ECO:0000259" key="9">
    <source>
        <dbReference type="PROSITE" id="PS50011"/>
    </source>
</evidence>
<feature type="binding site" evidence="6">
    <location>
        <position position="43"/>
    </location>
    <ligand>
        <name>ATP</name>
        <dbReference type="ChEBI" id="CHEBI:30616"/>
    </ligand>
</feature>
<protein>
    <recommendedName>
        <fullName evidence="9">Protein kinase domain-containing protein</fullName>
    </recommendedName>
</protein>
<keyword evidence="2" id="KW-0808">Transferase</keyword>
<dbReference type="CDD" id="cd05117">
    <property type="entry name" value="STKc_CAMK"/>
    <property type="match status" value="1"/>
</dbReference>
<name>A0A6B2LAP7_9EUKA</name>
<dbReference type="SMART" id="SM00220">
    <property type="entry name" value="S_TKc"/>
    <property type="match status" value="1"/>
</dbReference>
<dbReference type="EMBL" id="GIBP01005097">
    <property type="protein sequence ID" value="NDV34066.1"/>
    <property type="molecule type" value="Transcribed_RNA"/>
</dbReference>
<keyword evidence="4" id="KW-0418">Kinase</keyword>
<dbReference type="Gene3D" id="3.30.200.20">
    <property type="entry name" value="Phosphorylase Kinase, domain 1"/>
    <property type="match status" value="1"/>
</dbReference>
<feature type="compositionally biased region" description="Basic and acidic residues" evidence="8">
    <location>
        <begin position="284"/>
        <end position="308"/>
    </location>
</feature>
<dbReference type="GO" id="GO:0004674">
    <property type="term" value="F:protein serine/threonine kinase activity"/>
    <property type="evidence" value="ECO:0007669"/>
    <property type="project" value="UniProtKB-KW"/>
</dbReference>
<evidence type="ECO:0000256" key="1">
    <source>
        <dbReference type="ARBA" id="ARBA00022527"/>
    </source>
</evidence>
<dbReference type="InterPro" id="IPR008271">
    <property type="entry name" value="Ser/Thr_kinase_AS"/>
</dbReference>
<dbReference type="AlphaFoldDB" id="A0A6B2LAP7"/>
<evidence type="ECO:0000256" key="3">
    <source>
        <dbReference type="ARBA" id="ARBA00022741"/>
    </source>
</evidence>
<proteinExistence type="inferred from homology"/>